<name>A0A1E3X3I0_9BACT</name>
<dbReference type="EMBL" id="MAYW01000281">
    <property type="protein sequence ID" value="ODS30112.1"/>
    <property type="molecule type" value="Genomic_DNA"/>
</dbReference>
<gene>
    <name evidence="1" type="ORF">SCARUB_04773</name>
</gene>
<evidence type="ECO:0000313" key="1">
    <source>
        <dbReference type="EMBL" id="ODS30112.1"/>
    </source>
</evidence>
<dbReference type="Proteomes" id="UP000094056">
    <property type="component" value="Unassembled WGS sequence"/>
</dbReference>
<accession>A0A1E3X3I0</accession>
<evidence type="ECO:0000313" key="2">
    <source>
        <dbReference type="Proteomes" id="UP000094056"/>
    </source>
</evidence>
<reference evidence="1 2" key="1">
    <citation type="submission" date="2016-07" db="EMBL/GenBank/DDBJ databases">
        <title>Draft genome of Scalindua rubra, obtained from a brine-seawater interface in the Red Sea, sheds light on salt adaptation in anammox bacteria.</title>
        <authorList>
            <person name="Speth D.R."/>
            <person name="Lagkouvardos I."/>
            <person name="Wang Y."/>
            <person name="Qian P.-Y."/>
            <person name="Dutilh B.E."/>
            <person name="Jetten M.S."/>
        </authorList>
    </citation>
    <scope>NUCLEOTIDE SEQUENCE [LARGE SCALE GENOMIC DNA]</scope>
    <source>
        <strain evidence="1">BSI-1</strain>
    </source>
</reference>
<comment type="caution">
    <text evidence="1">The sequence shown here is derived from an EMBL/GenBank/DDBJ whole genome shotgun (WGS) entry which is preliminary data.</text>
</comment>
<proteinExistence type="predicted"/>
<organism evidence="1 2">
    <name type="scientific">Candidatus Scalindua rubra</name>
    <dbReference type="NCBI Taxonomy" id="1872076"/>
    <lineage>
        <taxon>Bacteria</taxon>
        <taxon>Pseudomonadati</taxon>
        <taxon>Planctomycetota</taxon>
        <taxon>Candidatus Brocadiia</taxon>
        <taxon>Candidatus Brocadiales</taxon>
        <taxon>Candidatus Scalinduaceae</taxon>
        <taxon>Candidatus Scalindua</taxon>
    </lineage>
</organism>
<dbReference type="AlphaFoldDB" id="A0A1E3X3I0"/>
<protein>
    <submittedName>
        <fullName evidence="1">Uncharacterized protein</fullName>
    </submittedName>
</protein>
<sequence length="37" mass="4327">MKNSDKDILELRDRMNRLTLKAIEFAGIEDDFKIGET</sequence>